<reference evidence="13" key="1">
    <citation type="submission" date="2015-10" db="EMBL/GenBank/DDBJ databases">
        <title>Description of Candidatus Tenderia electrophaga gen. nov, sp. nov., an Uncultivated Electroautotroph from a Biocathode Enrichment.</title>
        <authorList>
            <person name="Eddie B.J."/>
            <person name="Malanoski A.P."/>
            <person name="Wang Z."/>
            <person name="Hall R.J."/>
            <person name="Oh S.D."/>
            <person name="Heiner C."/>
            <person name="Lin B."/>
            <person name="Strycharz-Glaven S.M."/>
        </authorList>
    </citation>
    <scope>NUCLEOTIDE SEQUENCE [LARGE SCALE GENOMIC DNA]</scope>
    <source>
        <strain evidence="13">NRL1</strain>
    </source>
</reference>
<dbReference type="InterPro" id="IPR036429">
    <property type="entry name" value="SpoA-like_sf"/>
</dbReference>
<evidence type="ECO:0000313" key="14">
    <source>
        <dbReference type="Proteomes" id="UP000055136"/>
    </source>
</evidence>
<evidence type="ECO:0000256" key="3">
    <source>
        <dbReference type="ARBA" id="ARBA00022475"/>
    </source>
</evidence>
<evidence type="ECO:0000256" key="1">
    <source>
        <dbReference type="ARBA" id="ARBA00011049"/>
    </source>
</evidence>
<dbReference type="InterPro" id="IPR001689">
    <property type="entry name" value="Flag_FliM"/>
</dbReference>
<evidence type="ECO:0000256" key="2">
    <source>
        <dbReference type="ARBA" id="ARBA00021898"/>
    </source>
</evidence>
<sequence>MSVNDLLSQDEIDALLHGVDGGDVETEEDIFDGEAKAYDFTSQDRIVRGRMPTLEMINERFARYFRTSLFNMLRRTAEIAVGGVQMLKFAEYVHTLFVPTSLNLVHVKPLRGTGLFVFDPKFVFIVVDNFFGGSGKFYNKIEGREFTHTENRIIEMMLQKAFQNMKDAWAPVMDVDFEFQNSEVNPHFANIVSPTEVVVISTFHIELDGGGGDIHVTIPYSMLEPIRELLDAGTVSDRTEVDERWTRALMEDIKEANIDVKSTLTEVDMSLREVLNMKAGDIIPFDFPERVILATEDDVPVFRGKFGVHHSNNAIRIIEPIKAGLPVVTKPGVDR</sequence>
<dbReference type="AlphaFoldDB" id="A0A0S2TC38"/>
<keyword evidence="13" id="KW-0969">Cilium</keyword>
<dbReference type="KEGG" id="tee:Tel_05715"/>
<keyword evidence="4 11" id="KW-0145">Chemotaxis</keyword>
<keyword evidence="14" id="KW-1185">Reference proteome</keyword>
<organism evidence="13 14">
    <name type="scientific">Candidatus Tenderia electrophaga</name>
    <dbReference type="NCBI Taxonomy" id="1748243"/>
    <lineage>
        <taxon>Bacteria</taxon>
        <taxon>Pseudomonadati</taxon>
        <taxon>Pseudomonadota</taxon>
        <taxon>Gammaproteobacteria</taxon>
        <taxon>Candidatus Tenderiales</taxon>
        <taxon>Candidatus Tenderiaceae</taxon>
        <taxon>Candidatus Tenderia</taxon>
    </lineage>
</organism>
<keyword evidence="5 11" id="KW-0997">Cell inner membrane</keyword>
<evidence type="ECO:0000256" key="11">
    <source>
        <dbReference type="PIRNR" id="PIRNR002888"/>
    </source>
</evidence>
<dbReference type="Pfam" id="PF02154">
    <property type="entry name" value="FliM"/>
    <property type="match status" value="1"/>
</dbReference>
<dbReference type="Gene3D" id="3.40.1550.10">
    <property type="entry name" value="CheC-like"/>
    <property type="match status" value="1"/>
</dbReference>
<dbReference type="CDD" id="cd17908">
    <property type="entry name" value="FliM"/>
    <property type="match status" value="1"/>
</dbReference>
<dbReference type="Pfam" id="PF01052">
    <property type="entry name" value="FliMN_C"/>
    <property type="match status" value="1"/>
</dbReference>
<comment type="function">
    <text evidence="9 11">FliM is one of three proteins (FliG, FliN, FliM) that forms the rotor-mounted switch complex (C ring), located at the base of the basal body. This complex interacts with the CheY and CheZ chemotaxis proteins, in addition to contacting components of the motor that determine the direction of flagellar rotation.</text>
</comment>
<keyword evidence="6 11" id="KW-0283">Flagellar rotation</keyword>
<dbReference type="SUPFAM" id="SSF101801">
    <property type="entry name" value="Surface presentation of antigens (SPOA)"/>
    <property type="match status" value="1"/>
</dbReference>
<evidence type="ECO:0000313" key="13">
    <source>
        <dbReference type="EMBL" id="ALP52687.1"/>
    </source>
</evidence>
<evidence type="ECO:0000256" key="4">
    <source>
        <dbReference type="ARBA" id="ARBA00022500"/>
    </source>
</evidence>
<keyword evidence="7 11" id="KW-0472">Membrane</keyword>
<dbReference type="PANTHER" id="PTHR30034">
    <property type="entry name" value="FLAGELLAR MOTOR SWITCH PROTEIN FLIM"/>
    <property type="match status" value="1"/>
</dbReference>
<dbReference type="InterPro" id="IPR001543">
    <property type="entry name" value="FliN-like_C"/>
</dbReference>
<dbReference type="GO" id="GO:0005886">
    <property type="term" value="C:plasma membrane"/>
    <property type="evidence" value="ECO:0007669"/>
    <property type="project" value="UniProtKB-SubCell"/>
</dbReference>
<dbReference type="PIRSF" id="PIRSF002888">
    <property type="entry name" value="FliM"/>
    <property type="match status" value="1"/>
</dbReference>
<dbReference type="PANTHER" id="PTHR30034:SF3">
    <property type="entry name" value="FLAGELLAR MOTOR SWITCH PROTEIN FLIM"/>
    <property type="match status" value="1"/>
</dbReference>
<dbReference type="PRINTS" id="PR00955">
    <property type="entry name" value="FLGMOTORFLIM"/>
</dbReference>
<comment type="subcellular location">
    <subcellularLocation>
        <location evidence="11">Cell inner membrane</location>
        <topology evidence="11">Peripheral membrane protein</topology>
    </subcellularLocation>
    <subcellularLocation>
        <location evidence="11">Bacterial flagellum basal body</location>
    </subcellularLocation>
</comment>
<dbReference type="Proteomes" id="UP000055136">
    <property type="component" value="Chromosome"/>
</dbReference>
<dbReference type="EMBL" id="CP013099">
    <property type="protein sequence ID" value="ALP52687.1"/>
    <property type="molecule type" value="Genomic_DNA"/>
</dbReference>
<evidence type="ECO:0000259" key="12">
    <source>
        <dbReference type="Pfam" id="PF01052"/>
    </source>
</evidence>
<evidence type="ECO:0000256" key="9">
    <source>
        <dbReference type="ARBA" id="ARBA00025044"/>
    </source>
</evidence>
<evidence type="ECO:0000256" key="10">
    <source>
        <dbReference type="NCBIfam" id="TIGR01397"/>
    </source>
</evidence>
<keyword evidence="13" id="KW-0282">Flagellum</keyword>
<dbReference type="GO" id="GO:0003774">
    <property type="term" value="F:cytoskeletal motor activity"/>
    <property type="evidence" value="ECO:0007669"/>
    <property type="project" value="InterPro"/>
</dbReference>
<name>A0A0S2TC38_9GAMM</name>
<dbReference type="Gene3D" id="2.30.330.10">
    <property type="entry name" value="SpoA-like"/>
    <property type="match status" value="1"/>
</dbReference>
<evidence type="ECO:0000256" key="7">
    <source>
        <dbReference type="ARBA" id="ARBA00023136"/>
    </source>
</evidence>
<evidence type="ECO:0000256" key="8">
    <source>
        <dbReference type="ARBA" id="ARBA00023143"/>
    </source>
</evidence>
<evidence type="ECO:0000256" key="5">
    <source>
        <dbReference type="ARBA" id="ARBA00022519"/>
    </source>
</evidence>
<keyword evidence="13" id="KW-0966">Cell projection</keyword>
<protein>
    <recommendedName>
        <fullName evidence="2 10">Flagellar motor switch protein FliM</fullName>
    </recommendedName>
</protein>
<dbReference type="InterPro" id="IPR028976">
    <property type="entry name" value="CheC-like_sf"/>
</dbReference>
<gene>
    <name evidence="13" type="ORF">Tel_05715</name>
</gene>
<dbReference type="GO" id="GO:0050918">
    <property type="term" value="P:positive chemotaxis"/>
    <property type="evidence" value="ECO:0007669"/>
    <property type="project" value="TreeGrafter"/>
</dbReference>
<comment type="similarity">
    <text evidence="1 11">Belongs to the FliM family.</text>
</comment>
<dbReference type="GO" id="GO:0009425">
    <property type="term" value="C:bacterial-type flagellum basal body"/>
    <property type="evidence" value="ECO:0007669"/>
    <property type="project" value="UniProtKB-SubCell"/>
</dbReference>
<keyword evidence="3 11" id="KW-1003">Cell membrane</keyword>
<dbReference type="SUPFAM" id="SSF103039">
    <property type="entry name" value="CheC-like"/>
    <property type="match status" value="1"/>
</dbReference>
<dbReference type="NCBIfam" id="TIGR01397">
    <property type="entry name" value="fliM_switch"/>
    <property type="match status" value="1"/>
</dbReference>
<dbReference type="GO" id="GO:0071978">
    <property type="term" value="P:bacterial-type flagellum-dependent swarming motility"/>
    <property type="evidence" value="ECO:0007669"/>
    <property type="project" value="TreeGrafter"/>
</dbReference>
<dbReference type="STRING" id="1748243.Tel_05715"/>
<evidence type="ECO:0000256" key="6">
    <source>
        <dbReference type="ARBA" id="ARBA00022779"/>
    </source>
</evidence>
<proteinExistence type="inferred from homology"/>
<accession>A0A0S2TC38</accession>
<feature type="domain" description="Flagellar motor switch protein FliN-like C-terminal" evidence="12">
    <location>
        <begin position="252"/>
        <end position="321"/>
    </location>
</feature>
<keyword evidence="8 11" id="KW-0975">Bacterial flagellum</keyword>